<evidence type="ECO:0000259" key="20">
    <source>
        <dbReference type="PROSITE" id="PS50011"/>
    </source>
</evidence>
<dbReference type="PROSITE" id="PS51473">
    <property type="entry name" value="GNK2"/>
    <property type="match status" value="8"/>
</dbReference>
<evidence type="ECO:0000256" key="11">
    <source>
        <dbReference type="ARBA" id="ARBA00022989"/>
    </source>
</evidence>
<accession>A0A9J6AWW3</accession>
<feature type="domain" description="Protein kinase" evidence="20">
    <location>
        <begin position="2239"/>
        <end position="2530"/>
    </location>
</feature>
<dbReference type="Pfam" id="PF07714">
    <property type="entry name" value="PK_Tyr_Ser-Thr"/>
    <property type="match status" value="3"/>
</dbReference>
<feature type="domain" description="Gnk2-homologous" evidence="21">
    <location>
        <begin position="27"/>
        <end position="128"/>
    </location>
</feature>
<dbReference type="FunFam" id="3.30.430.20:FF:000005">
    <property type="entry name" value="Cysteine-rich receptor-like protein kinase 2"/>
    <property type="match status" value="1"/>
</dbReference>
<dbReference type="InterPro" id="IPR008271">
    <property type="entry name" value="Ser/Thr_kinase_AS"/>
</dbReference>
<dbReference type="CDD" id="cd14066">
    <property type="entry name" value="STKc_IRAK"/>
    <property type="match status" value="2"/>
</dbReference>
<name>A0A9J6AWW3_SOLCO</name>
<dbReference type="OrthoDB" id="1908121at2759"/>
<dbReference type="FunFam" id="3.30.200.20:FF:001208">
    <property type="entry name" value="Putative DUF26-domain receptor-like protein kinase family protein"/>
    <property type="match status" value="3"/>
</dbReference>
<dbReference type="FunFam" id="1.10.510.10:FF:000336">
    <property type="entry name" value="Cysteine-rich receptor-like protein kinase 2"/>
    <property type="match status" value="4"/>
</dbReference>
<evidence type="ECO:0000256" key="18">
    <source>
        <dbReference type="SAM" id="Phobius"/>
    </source>
</evidence>
<evidence type="ECO:0000313" key="22">
    <source>
        <dbReference type="EMBL" id="KAG5628762.1"/>
    </source>
</evidence>
<evidence type="ECO:0000256" key="3">
    <source>
        <dbReference type="ARBA" id="ARBA00022553"/>
    </source>
</evidence>
<evidence type="ECO:0000256" key="12">
    <source>
        <dbReference type="ARBA" id="ARBA00023136"/>
    </source>
</evidence>
<feature type="domain" description="Protein kinase" evidence="20">
    <location>
        <begin position="1037"/>
        <end position="1314"/>
    </location>
</feature>
<feature type="domain" description="Gnk2-homologous" evidence="21">
    <location>
        <begin position="847"/>
        <end position="952"/>
    </location>
</feature>
<feature type="domain" description="Gnk2-homologous" evidence="21">
    <location>
        <begin position="2057"/>
        <end position="2158"/>
    </location>
</feature>
<evidence type="ECO:0000256" key="14">
    <source>
        <dbReference type="ARBA" id="ARBA00023180"/>
    </source>
</evidence>
<keyword evidence="6 19" id="KW-0732">Signal</keyword>
<organism evidence="22 23">
    <name type="scientific">Solanum commersonii</name>
    <name type="common">Commerson's wild potato</name>
    <name type="synonym">Commerson's nightshade</name>
    <dbReference type="NCBI Taxonomy" id="4109"/>
    <lineage>
        <taxon>Eukaryota</taxon>
        <taxon>Viridiplantae</taxon>
        <taxon>Streptophyta</taxon>
        <taxon>Embryophyta</taxon>
        <taxon>Tracheophyta</taxon>
        <taxon>Spermatophyta</taxon>
        <taxon>Magnoliopsida</taxon>
        <taxon>eudicotyledons</taxon>
        <taxon>Gunneridae</taxon>
        <taxon>Pentapetalae</taxon>
        <taxon>asterids</taxon>
        <taxon>lamiids</taxon>
        <taxon>Solanales</taxon>
        <taxon>Solanaceae</taxon>
        <taxon>Solanoideae</taxon>
        <taxon>Solaneae</taxon>
        <taxon>Solanum</taxon>
    </lineage>
</organism>
<keyword evidence="8 17" id="KW-0547">Nucleotide-binding</keyword>
<protein>
    <recommendedName>
        <fullName evidence="24">Cysteine-rich receptor-like protein kinase 2</fullName>
    </recommendedName>
</protein>
<dbReference type="SMART" id="SM00220">
    <property type="entry name" value="S_TKc"/>
    <property type="match status" value="4"/>
</dbReference>
<keyword evidence="5 18" id="KW-0812">Transmembrane</keyword>
<dbReference type="GO" id="GO:0004674">
    <property type="term" value="F:protein serine/threonine kinase activity"/>
    <property type="evidence" value="ECO:0007669"/>
    <property type="project" value="UniProtKB-KW"/>
</dbReference>
<evidence type="ECO:0000256" key="5">
    <source>
        <dbReference type="ARBA" id="ARBA00022692"/>
    </source>
</evidence>
<proteinExistence type="predicted"/>
<evidence type="ECO:0000313" key="23">
    <source>
        <dbReference type="Proteomes" id="UP000824120"/>
    </source>
</evidence>
<dbReference type="CDD" id="cd23509">
    <property type="entry name" value="Gnk2-like"/>
    <property type="match status" value="8"/>
</dbReference>
<dbReference type="EMBL" id="JACXVP010000001">
    <property type="protein sequence ID" value="KAG5628762.1"/>
    <property type="molecule type" value="Genomic_DNA"/>
</dbReference>
<dbReference type="Gene3D" id="3.30.430.20">
    <property type="entry name" value="Gnk2 domain, C-X8-C-X2-C motif"/>
    <property type="match status" value="8"/>
</dbReference>
<sequence>MERATPSNLFSHFVIVLILLLPDTSVAEPRSQIVQLICGNETTCTVSIFVNGMEIICEQMRTRGNGVAATGTGPNASYGLGQCYGDLSLPDCVLCFSEARTLFPKCFPRGKSRIYLDGCFMRADNYNFYDQYFGPEDRHVCGNRTTKGSLFQQNARRAIQQAVTNAPNNNGYARAQVSVPRSSTMTAYVLADCWKTLSANSCAACLQNASASMLGCLPWSEGRVLYTGCFMRYSDTNFLNAISTSGGSSSRGADDVEKLVKILDQNNLNFKYSTLDKATGSFDEANKLGQGGFGTVNKGVLADRREIAVKRLFFNNKHTAADFYNEVNIISSVQHKNLTRLLGCSCSGTENLLVYELLPNKSLDRFILDPIKSKTLNWKKRFEIIIGTAEGLVYLHEYTKTRIIHRDIKASNILLDSRLRAKIADFGLARSFQEDKSHISTAIAGTLLGITRGQLTEKADVYSFGVLLLEIVTGRQNNKRNNSEYTVSIVSDVWEHYKPEIVEELFDPNLMLHNYHTINVRNAVASVLHVGLLCTQEIPTSRPSMSKALQMFVKKDEELPSPTKPPFVEEKTMETHNPCEKGYMAPEYLAHGQPTENVDIYRFGVLLLEIVTGRQNNKRKDAEYTVSLVSDIPTLRPSMSKALQMFVKKDEELPPPTKPPFVDEKTMELHDPWEMYSLKLAADQFAPAISFLDSKSGEFRAQKNFWLTVSVDSGSWWWLLIIVVDVIIANDGDTSVCEPRSQNVQIICSNQLEHNSTIHIQNFIAVTEIISQQMRNGGYGVAVSVAEPDTTYGLAQCYGDLSLPDCVLCYAEARTVLPQCFPYNSGRVYQDGCFVRVENYTFYNQYLGPEDMHVCGNRTTKGTLFQQNARQAVQQAVVNAPTNNGYARAQVSVPGPSDETAYVLADCWKTLSTNSCAACLQNASASMLGCLPWSEGRALYTGCFMRYSDTNFLNAISTGGGSSSRDHPIAGKVVVIVVVSSIVVLGVAAFIGFGVWKNKQIQKKRKGAADVEKLVKTLHQNNLNFKYSTLDKATRSFDEANKLGQGGFGTVYKGVLADGKEIAVKRLFFNNKHRAADFYNEVNIISSVHHKNLTRLLGYSTSGPESLLVYELLPNQSLDRFIFDPIKGKALNWEKRFEIIIGTAEGMVYLHENTNTRIIHRDIKASNILLDSRLRAKIADFGLVRSFQEDKSHISTALAGTLGYMAPEYLARGQLTEKADVYSFGVLLLEIVTGRQNNKRNNSEYTVSLVSDVWEHYKRGIVEELFDPNLMLHNYHTINVRNEVARVLHVGLLCTQEIPTLRPSMSKALQDSFGKMEIPAPSILCTLFVIVLILLLLDTSVCEPRSQNVQIICSNQLEHNSAIHIKTLLQFTEIISQQMRNGGYGVAVSVAEPDTTYGLAQCYGDLSLPDCVLCYAEARTVLPQCFPYNSGRVYQDGCFVRVENYTFYNQYLGPEDMHVCGNRTTKGTLFQQNARQAVQQAVVNAPTNNGYARAQVSVPGPSDETAYVLADCWKTLSTNSCAACLQNASASMLGCLPWSEGRALYTGCFMRYSDTNFLNAISTGGGSSSRDHPIAGKVVVIVVVSSIVVLGVAAFIGFGVWKNKQIQKKRKGAADVEKLVKTLHQNNLNFKYSTLDKATRSFDEANKLGQGGFGTVYKGVLADGKEIAVKRLFFNNKHRAADFYNESLDKRFIFDPIKGKALNWEKRFEIIIGTAEGMVYLHENTNTRIIHRDIKASNILLDSRLRAKIADFGLVRSFQEDKSHISTALAGTLGYMAPEYLARGQLTEKADVYSFGVLLLEIVTGRQNNKRNNSEYTVSLVSDVWEHYKRGIVEELFDPNLMLHNYHTINVRNEVARVLHVGLLCTQEIPTLRPSMSKALQMFIKKDEELPPPTKPPFVEEKTVETHNPCEKYSIKQAHLAKMERAAPSMLCSHFVIVLILLLPDTSVAEPRSQIIQLICGNGTIASAPNFAATMEIVSEQIRSRGYGVAATGTGPNTSYGLAQCYGDLSLLDCALCYSEARTVIPQCFPSNEGRIYLDGCFIRASNYNYNFYDQYLGPEDRHVCGNRTTKGSLFQKNARRAVQQAVANAPSNNGYARAQVSSIMTAYVLADCWKTLSANSCAACLQYASASMLGCLPWSEGRALFTGCFMRYSDTNFLNAITTNGGSSSRGKVVITIIVVSSVVVLGVGAFIGIGVWKNKLIQKKRKGANDAKKLVKILHDKCLNFKYSTLNKATGSFDEANKLGQGGFGTVYKGVLADGRELAVKRLFFNNKHRVADFYNEVNIVSSIEHKNLIRLLGCSCSGPESLLVYEFLPNQSLDRFIFDPIKGKALKWEKRFEIIIGTAEGLVYLHENTKTRIIHRDIKASNILLDSRLRAKIADFGLARSFQEDKSHISTVLAGTLGYMAPEYLAHGQLTEKADVYSFGVLLLEIVTGRQNNKRKNDEDTVSLISDVWEHFERGIVEELFDPNLMLHNCHTINVQNEVARVLHVGLLCTQEIPTLRPFMSKALKMLVKKDEELPPPTNPPFVDEKTMELHDPWEDYSLKQGRHVRLRQQLGPIQPKFTWVKTG</sequence>
<evidence type="ECO:0000256" key="16">
    <source>
        <dbReference type="ARBA" id="ARBA00047951"/>
    </source>
</evidence>
<dbReference type="InterPro" id="IPR038408">
    <property type="entry name" value="GNK2_sf"/>
</dbReference>
<feature type="transmembrane region" description="Helical" evidence="18">
    <location>
        <begin position="1578"/>
        <end position="1601"/>
    </location>
</feature>
<dbReference type="InterPro" id="IPR052059">
    <property type="entry name" value="CR_Ser/Thr_kinase"/>
</dbReference>
<comment type="caution">
    <text evidence="22">The sequence shown here is derived from an EMBL/GenBank/DDBJ whole genome shotgun (WGS) entry which is preliminary data.</text>
</comment>
<dbReference type="GO" id="GO:0016020">
    <property type="term" value="C:membrane"/>
    <property type="evidence" value="ECO:0007669"/>
    <property type="project" value="UniProtKB-SubCell"/>
</dbReference>
<dbReference type="SUPFAM" id="SSF56112">
    <property type="entry name" value="Protein kinase-like (PK-like)"/>
    <property type="match status" value="5"/>
</dbReference>
<dbReference type="PROSITE" id="PS50011">
    <property type="entry name" value="PROTEIN_KINASE_DOM"/>
    <property type="match status" value="4"/>
</dbReference>
<feature type="domain" description="Protein kinase" evidence="20">
    <location>
        <begin position="1538"/>
        <end position="1884"/>
    </location>
</feature>
<keyword evidence="13" id="KW-0675">Receptor</keyword>
<feature type="domain" description="Gnk2-homologous" evidence="21">
    <location>
        <begin position="741"/>
        <end position="842"/>
    </location>
</feature>
<dbReference type="PROSITE" id="PS00107">
    <property type="entry name" value="PROTEIN_KINASE_ATP"/>
    <property type="match status" value="4"/>
</dbReference>
<evidence type="ECO:0000256" key="9">
    <source>
        <dbReference type="ARBA" id="ARBA00022777"/>
    </source>
</evidence>
<evidence type="ECO:0000259" key="21">
    <source>
        <dbReference type="PROSITE" id="PS51473"/>
    </source>
</evidence>
<evidence type="ECO:0000256" key="19">
    <source>
        <dbReference type="SAM" id="SignalP"/>
    </source>
</evidence>
<keyword evidence="3" id="KW-0597">Phosphoprotein</keyword>
<dbReference type="InterPro" id="IPR002902">
    <property type="entry name" value="GNK2"/>
</dbReference>
<dbReference type="PROSITE" id="PS00108">
    <property type="entry name" value="PROTEIN_KINASE_ST"/>
    <property type="match status" value="4"/>
</dbReference>
<dbReference type="InterPro" id="IPR011009">
    <property type="entry name" value="Kinase-like_dom_sf"/>
</dbReference>
<dbReference type="InterPro" id="IPR000719">
    <property type="entry name" value="Prot_kinase_dom"/>
</dbReference>
<feature type="binding site" evidence="17">
    <location>
        <position position="310"/>
    </location>
    <ligand>
        <name>ATP</name>
        <dbReference type="ChEBI" id="CHEBI:30616"/>
    </ligand>
</feature>
<feature type="chain" id="PRO_5039891503" description="Cysteine-rich receptor-like protein kinase 2" evidence="19">
    <location>
        <begin position="28"/>
        <end position="2571"/>
    </location>
</feature>
<keyword evidence="9" id="KW-0418">Kinase</keyword>
<gene>
    <name evidence="22" type="ORF">H5410_000479</name>
</gene>
<feature type="domain" description="Gnk2-homologous" evidence="21">
    <location>
        <begin position="1452"/>
        <end position="1557"/>
    </location>
</feature>
<feature type="domain" description="Gnk2-homologous" evidence="21">
    <location>
        <begin position="1346"/>
        <end position="1447"/>
    </location>
</feature>
<evidence type="ECO:0008006" key="24">
    <source>
        <dbReference type="Google" id="ProtNLM"/>
    </source>
</evidence>
<keyword evidence="14" id="KW-0325">Glycoprotein</keyword>
<evidence type="ECO:0000256" key="13">
    <source>
        <dbReference type="ARBA" id="ARBA00023170"/>
    </source>
</evidence>
<dbReference type="Pfam" id="PF01657">
    <property type="entry name" value="Stress-antifung"/>
    <property type="match status" value="8"/>
</dbReference>
<keyword evidence="2" id="KW-0723">Serine/threonine-protein kinase</keyword>
<reference evidence="22 23" key="1">
    <citation type="submission" date="2020-09" db="EMBL/GenBank/DDBJ databases">
        <title>De no assembly of potato wild relative species, Solanum commersonii.</title>
        <authorList>
            <person name="Cho K."/>
        </authorList>
    </citation>
    <scope>NUCLEOTIDE SEQUENCE [LARGE SCALE GENOMIC DNA]</scope>
    <source>
        <strain evidence="22">LZ3.2</strain>
        <tissue evidence="22">Leaf</tissue>
    </source>
</reference>
<dbReference type="InterPro" id="IPR017441">
    <property type="entry name" value="Protein_kinase_ATP_BS"/>
</dbReference>
<comment type="catalytic activity">
    <reaction evidence="16">
        <text>L-threonyl-[protein] + ATP = O-phospho-L-threonyl-[protein] + ADP + H(+)</text>
        <dbReference type="Rhea" id="RHEA:46608"/>
        <dbReference type="Rhea" id="RHEA-COMP:11060"/>
        <dbReference type="Rhea" id="RHEA-COMP:11605"/>
        <dbReference type="ChEBI" id="CHEBI:15378"/>
        <dbReference type="ChEBI" id="CHEBI:30013"/>
        <dbReference type="ChEBI" id="CHEBI:30616"/>
        <dbReference type="ChEBI" id="CHEBI:61977"/>
        <dbReference type="ChEBI" id="CHEBI:456216"/>
    </reaction>
</comment>
<keyword evidence="11 18" id="KW-1133">Transmembrane helix</keyword>
<feature type="binding site" evidence="17">
    <location>
        <position position="2267"/>
    </location>
    <ligand>
        <name>ATP</name>
        <dbReference type="ChEBI" id="CHEBI:30616"/>
    </ligand>
</feature>
<feature type="signal peptide" evidence="19">
    <location>
        <begin position="1"/>
        <end position="27"/>
    </location>
</feature>
<feature type="binding site" evidence="17">
    <location>
        <position position="1065"/>
    </location>
    <ligand>
        <name>ATP</name>
        <dbReference type="ChEBI" id="CHEBI:30616"/>
    </ligand>
</feature>
<evidence type="ECO:0000256" key="4">
    <source>
        <dbReference type="ARBA" id="ARBA00022679"/>
    </source>
</evidence>
<evidence type="ECO:0000256" key="10">
    <source>
        <dbReference type="ARBA" id="ARBA00022840"/>
    </source>
</evidence>
<dbReference type="Gene3D" id="1.10.510.10">
    <property type="entry name" value="Transferase(Phosphotransferase) domain 1"/>
    <property type="match status" value="5"/>
</dbReference>
<keyword evidence="10 17" id="KW-0067">ATP-binding</keyword>
<dbReference type="FunFam" id="3.30.430.20:FF:000015">
    <property type="entry name" value="Cysteine-rich receptor-like protein kinase 3"/>
    <property type="match status" value="4"/>
</dbReference>
<dbReference type="Pfam" id="PF00069">
    <property type="entry name" value="Pkinase"/>
    <property type="match status" value="2"/>
</dbReference>
<dbReference type="Proteomes" id="UP000824120">
    <property type="component" value="Chromosome 1"/>
</dbReference>
<evidence type="ECO:0000256" key="1">
    <source>
        <dbReference type="ARBA" id="ARBA00004167"/>
    </source>
</evidence>
<keyword evidence="7" id="KW-0677">Repeat</keyword>
<keyword evidence="12 18" id="KW-0472">Membrane</keyword>
<feature type="binding site" evidence="17">
    <location>
        <position position="1670"/>
    </location>
    <ligand>
        <name>ATP</name>
        <dbReference type="ChEBI" id="CHEBI:30616"/>
    </ligand>
</feature>
<feature type="transmembrane region" description="Helical" evidence="18">
    <location>
        <begin position="2174"/>
        <end position="2198"/>
    </location>
</feature>
<feature type="transmembrane region" description="Helical" evidence="18">
    <location>
        <begin position="973"/>
        <end position="996"/>
    </location>
</feature>
<dbReference type="GO" id="GO:0005524">
    <property type="term" value="F:ATP binding"/>
    <property type="evidence" value="ECO:0007669"/>
    <property type="project" value="UniProtKB-UniRule"/>
</dbReference>
<evidence type="ECO:0000256" key="7">
    <source>
        <dbReference type="ARBA" id="ARBA00022737"/>
    </source>
</evidence>
<evidence type="ECO:0000256" key="17">
    <source>
        <dbReference type="PROSITE-ProRule" id="PRU10141"/>
    </source>
</evidence>
<keyword evidence="23" id="KW-1185">Reference proteome</keyword>
<evidence type="ECO:0000256" key="6">
    <source>
        <dbReference type="ARBA" id="ARBA00022729"/>
    </source>
</evidence>
<feature type="domain" description="Gnk2-homologous" evidence="21">
    <location>
        <begin position="133"/>
        <end position="238"/>
    </location>
</feature>
<dbReference type="InterPro" id="IPR001245">
    <property type="entry name" value="Ser-Thr/Tyr_kinase_cat_dom"/>
</dbReference>
<dbReference type="PANTHER" id="PTHR47973">
    <property type="entry name" value="CYSTEINE-RICH RECEPTOR-LIKE PROTEIN KINASE 3"/>
    <property type="match status" value="1"/>
</dbReference>
<feature type="domain" description="Protein kinase" evidence="20">
    <location>
        <begin position="282"/>
        <end position="553"/>
    </location>
</feature>
<evidence type="ECO:0000256" key="8">
    <source>
        <dbReference type="ARBA" id="ARBA00022741"/>
    </source>
</evidence>
<keyword evidence="4" id="KW-0808">Transferase</keyword>
<comment type="catalytic activity">
    <reaction evidence="15">
        <text>L-seryl-[protein] + ATP = O-phospho-L-seryl-[protein] + ADP + H(+)</text>
        <dbReference type="Rhea" id="RHEA:17989"/>
        <dbReference type="Rhea" id="RHEA-COMP:9863"/>
        <dbReference type="Rhea" id="RHEA-COMP:11604"/>
        <dbReference type="ChEBI" id="CHEBI:15378"/>
        <dbReference type="ChEBI" id="CHEBI:29999"/>
        <dbReference type="ChEBI" id="CHEBI:30616"/>
        <dbReference type="ChEBI" id="CHEBI:83421"/>
        <dbReference type="ChEBI" id="CHEBI:456216"/>
    </reaction>
</comment>
<evidence type="ECO:0000256" key="2">
    <source>
        <dbReference type="ARBA" id="ARBA00022527"/>
    </source>
</evidence>
<dbReference type="Gene3D" id="3.30.200.20">
    <property type="entry name" value="Phosphorylase Kinase, domain 1"/>
    <property type="match status" value="4"/>
</dbReference>
<feature type="domain" description="Gnk2-homologous" evidence="21">
    <location>
        <begin position="1949"/>
        <end position="2050"/>
    </location>
</feature>
<evidence type="ECO:0000256" key="15">
    <source>
        <dbReference type="ARBA" id="ARBA00047558"/>
    </source>
</evidence>
<comment type="subcellular location">
    <subcellularLocation>
        <location evidence="1">Membrane</location>
        <topology evidence="1">Single-pass membrane protein</topology>
    </subcellularLocation>
</comment>